<dbReference type="PANTHER" id="PTHR12053">
    <property type="entry name" value="PROTEASE FAMILY M28 PLASMA GLUTAMATE CARBOXYPEPTIDASE-RELATED"/>
    <property type="match status" value="1"/>
</dbReference>
<keyword evidence="12" id="KW-0256">Endoplasmic reticulum</keyword>
<gene>
    <name evidence="23" type="ORF">Q4610_09680</name>
</gene>
<evidence type="ECO:0000256" key="6">
    <source>
        <dbReference type="ARBA" id="ARBA00022525"/>
    </source>
</evidence>
<feature type="domain" description="Peptidase M28" evidence="22">
    <location>
        <begin position="257"/>
        <end position="441"/>
    </location>
</feature>
<comment type="caution">
    <text evidence="23">The sequence shown here is derived from an EMBL/GenBank/DDBJ whole genome shotgun (WGS) entry which is preliminary data.</text>
</comment>
<evidence type="ECO:0000256" key="13">
    <source>
        <dbReference type="ARBA" id="ARBA00022833"/>
    </source>
</evidence>
<keyword evidence="13" id="KW-0862">Zinc</keyword>
<evidence type="ECO:0000256" key="4">
    <source>
        <dbReference type="ARBA" id="ARBA00004613"/>
    </source>
</evidence>
<dbReference type="Gene3D" id="3.40.630.10">
    <property type="entry name" value="Zn peptidases"/>
    <property type="match status" value="1"/>
</dbReference>
<dbReference type="PANTHER" id="PTHR12053:SF3">
    <property type="entry name" value="CARBOXYPEPTIDASE Q"/>
    <property type="match status" value="1"/>
</dbReference>
<dbReference type="Gene3D" id="3.50.30.30">
    <property type="match status" value="1"/>
</dbReference>
<evidence type="ECO:0000256" key="9">
    <source>
        <dbReference type="ARBA" id="ARBA00022723"/>
    </source>
</evidence>
<evidence type="ECO:0000313" key="24">
    <source>
        <dbReference type="Proteomes" id="UP001176471"/>
    </source>
</evidence>
<evidence type="ECO:0000256" key="21">
    <source>
        <dbReference type="SAM" id="SignalP"/>
    </source>
</evidence>
<evidence type="ECO:0000256" key="3">
    <source>
        <dbReference type="ARBA" id="ARBA00004555"/>
    </source>
</evidence>
<evidence type="ECO:0000256" key="17">
    <source>
        <dbReference type="ARBA" id="ARBA00023180"/>
    </source>
</evidence>
<organism evidence="23 24">
    <name type="scientific">Sphingobium cyanobacteriorum</name>
    <dbReference type="NCBI Taxonomy" id="3063954"/>
    <lineage>
        <taxon>Bacteria</taxon>
        <taxon>Pseudomonadati</taxon>
        <taxon>Pseudomonadota</taxon>
        <taxon>Alphaproteobacteria</taxon>
        <taxon>Sphingomonadales</taxon>
        <taxon>Sphingomonadaceae</taxon>
        <taxon>Sphingobium</taxon>
    </lineage>
</organism>
<dbReference type="RefSeq" id="WP_304535739.1">
    <property type="nucleotide sequence ID" value="NZ_JAUQOM010000003.1"/>
</dbReference>
<evidence type="ECO:0000256" key="2">
    <source>
        <dbReference type="ARBA" id="ARBA00004371"/>
    </source>
</evidence>
<keyword evidence="16" id="KW-0865">Zymogen</keyword>
<keyword evidence="15" id="KW-0482">Metalloprotease</keyword>
<keyword evidence="17" id="KW-0325">Glycoprotein</keyword>
<keyword evidence="18" id="KW-0458">Lysosome</keyword>
<evidence type="ECO:0000256" key="16">
    <source>
        <dbReference type="ARBA" id="ARBA00023145"/>
    </source>
</evidence>
<keyword evidence="8" id="KW-0645">Protease</keyword>
<accession>A0ABT8ZLA4</accession>
<reference evidence="23" key="1">
    <citation type="submission" date="2023-07" db="EMBL/GenBank/DDBJ databases">
        <title>Bacterial whole genome sequence for Sphingobium sp. HBC34.</title>
        <authorList>
            <person name="Le V."/>
            <person name="Ko S.-R."/>
            <person name="Ahn C.-Y."/>
            <person name="Oh H.-M."/>
        </authorList>
    </citation>
    <scope>NUCLEOTIDE SEQUENCE</scope>
    <source>
        <strain evidence="23">HBC34</strain>
    </source>
</reference>
<comment type="subunit">
    <text evidence="19">Homodimer. The monomeric form is inactive while the homodimer is active.</text>
</comment>
<keyword evidence="11" id="KW-0378">Hydrolase</keyword>
<evidence type="ECO:0000256" key="15">
    <source>
        <dbReference type="ARBA" id="ARBA00023049"/>
    </source>
</evidence>
<comment type="subcellular location">
    <subcellularLocation>
        <location evidence="1">Endoplasmic reticulum</location>
    </subcellularLocation>
    <subcellularLocation>
        <location evidence="3">Golgi apparatus</location>
    </subcellularLocation>
    <subcellularLocation>
        <location evidence="2">Lysosome</location>
    </subcellularLocation>
    <subcellularLocation>
        <location evidence="4">Secreted</location>
    </subcellularLocation>
</comment>
<proteinExistence type="predicted"/>
<protein>
    <recommendedName>
        <fullName evidence="5">Carboxypeptidase Q</fullName>
    </recommendedName>
    <alternativeName>
        <fullName evidence="20">Plasma glutamate carboxypeptidase</fullName>
    </alternativeName>
</protein>
<evidence type="ECO:0000256" key="1">
    <source>
        <dbReference type="ARBA" id="ARBA00004240"/>
    </source>
</evidence>
<evidence type="ECO:0000256" key="5">
    <source>
        <dbReference type="ARBA" id="ARBA00014116"/>
    </source>
</evidence>
<feature type="chain" id="PRO_5046706005" description="Carboxypeptidase Q" evidence="21">
    <location>
        <begin position="26"/>
        <end position="457"/>
    </location>
</feature>
<keyword evidence="10 21" id="KW-0732">Signal</keyword>
<evidence type="ECO:0000313" key="23">
    <source>
        <dbReference type="EMBL" id="MDO7835319.1"/>
    </source>
</evidence>
<evidence type="ECO:0000256" key="14">
    <source>
        <dbReference type="ARBA" id="ARBA00023034"/>
    </source>
</evidence>
<keyword evidence="24" id="KW-1185">Reference proteome</keyword>
<keyword evidence="14" id="KW-0333">Golgi apparatus</keyword>
<evidence type="ECO:0000256" key="19">
    <source>
        <dbReference type="ARBA" id="ARBA00025833"/>
    </source>
</evidence>
<evidence type="ECO:0000259" key="22">
    <source>
        <dbReference type="Pfam" id="PF04389"/>
    </source>
</evidence>
<dbReference type="Pfam" id="PF04389">
    <property type="entry name" value="Peptidase_M28"/>
    <property type="match status" value="1"/>
</dbReference>
<dbReference type="Proteomes" id="UP001176471">
    <property type="component" value="Unassembled WGS sequence"/>
</dbReference>
<keyword evidence="7" id="KW-0121">Carboxypeptidase</keyword>
<dbReference type="EMBL" id="JAUQOM010000003">
    <property type="protein sequence ID" value="MDO7835319.1"/>
    <property type="molecule type" value="Genomic_DNA"/>
</dbReference>
<dbReference type="InterPro" id="IPR039866">
    <property type="entry name" value="CPQ"/>
</dbReference>
<evidence type="ECO:0000256" key="8">
    <source>
        <dbReference type="ARBA" id="ARBA00022670"/>
    </source>
</evidence>
<evidence type="ECO:0000256" key="12">
    <source>
        <dbReference type="ARBA" id="ARBA00022824"/>
    </source>
</evidence>
<evidence type="ECO:0000256" key="18">
    <source>
        <dbReference type="ARBA" id="ARBA00023228"/>
    </source>
</evidence>
<name>A0ABT8ZLA4_9SPHN</name>
<dbReference type="InterPro" id="IPR007484">
    <property type="entry name" value="Peptidase_M28"/>
</dbReference>
<keyword evidence="6" id="KW-0964">Secreted</keyword>
<evidence type="ECO:0000256" key="11">
    <source>
        <dbReference type="ARBA" id="ARBA00022801"/>
    </source>
</evidence>
<evidence type="ECO:0000256" key="7">
    <source>
        <dbReference type="ARBA" id="ARBA00022645"/>
    </source>
</evidence>
<sequence>MQKIRSGTLAALLLGSIFTPAPSHAAPADSAAIRDAALKDDVAFAFTEGLTTEVGPRPAGTPQEARARDWAVAKLKALGFSNVRAEPYTMPVWVRGKDEARIISPFPQNLVLAALGNSGSTSDKGIEGDIVYFPGIADLEAAPEASIKGRIVFVDHGMTATQDGSSYGYYGAARRQGPSIAAKKGAIAILIRSIGTDHHRLPHTGVQMWADGVTPIPAAALSVPDAEQLVRVVKRGQPVKLHLMLTSKMLKDQPSGNVIAEIPGSDPAAGVVIAACHLDSWDQGTGAIDDATGCGIAAASALQVAKAGRPRRTIRVLMAGAEEVGGDGARAYDKAHGTEKHALAIESDFGADRIWRVDFKLPPGHEALAARIARELAPLGVAASRQEAGGGADIAPLVKAGVPVIDLQQDGTRYFDLHHTPDDTLDKVDPAQLRQNVAAWAVTLNLVANAPETFGIN</sequence>
<keyword evidence="9" id="KW-0479">Metal-binding</keyword>
<feature type="signal peptide" evidence="21">
    <location>
        <begin position="1"/>
        <end position="25"/>
    </location>
</feature>
<dbReference type="SUPFAM" id="SSF53187">
    <property type="entry name" value="Zn-dependent exopeptidases"/>
    <property type="match status" value="1"/>
</dbReference>
<evidence type="ECO:0000256" key="10">
    <source>
        <dbReference type="ARBA" id="ARBA00022729"/>
    </source>
</evidence>
<evidence type="ECO:0000256" key="20">
    <source>
        <dbReference type="ARBA" id="ARBA00033328"/>
    </source>
</evidence>